<dbReference type="InterPro" id="IPR015034">
    <property type="entry name" value="Bles03"/>
</dbReference>
<reference evidence="2" key="1">
    <citation type="submission" date="2020-05" db="EMBL/GenBank/DDBJ databases">
        <title>Phylogenomic resolution of chytrid fungi.</title>
        <authorList>
            <person name="Stajich J.E."/>
            <person name="Amses K."/>
            <person name="Simmons R."/>
            <person name="Seto K."/>
            <person name="Myers J."/>
            <person name="Bonds A."/>
            <person name="Quandt C.A."/>
            <person name="Barry K."/>
            <person name="Liu P."/>
            <person name="Grigoriev I."/>
            <person name="Longcore J.E."/>
            <person name="James T.Y."/>
        </authorList>
    </citation>
    <scope>NUCLEOTIDE SEQUENCE</scope>
    <source>
        <strain evidence="2">PLAUS21</strain>
    </source>
</reference>
<dbReference type="InterPro" id="IPR023398">
    <property type="entry name" value="TIF_eIF4e-like"/>
</dbReference>
<evidence type="ECO:0000313" key="2">
    <source>
        <dbReference type="EMBL" id="KAJ3257432.1"/>
    </source>
</evidence>
<evidence type="ECO:0000313" key="3">
    <source>
        <dbReference type="Proteomes" id="UP001210925"/>
    </source>
</evidence>
<proteinExistence type="inferred from homology"/>
<comment type="similarity">
    <text evidence="1">Belongs to the UPF0696 family.</text>
</comment>
<dbReference type="PANTHER" id="PTHR31977:SF1">
    <property type="entry name" value="UPF0696 PROTEIN C11ORF68"/>
    <property type="match status" value="1"/>
</dbReference>
<sequence>MNYLFTIVLVADKEFTAHIDIPTDDTFTILELKNLSKSRLFPELLKGYSIDEFAFKNLQGYDYCDQDRLKSIAECNISQLLVYFPKQDPVKRNCPNSQSTADRIRNMELTLPWVVYERGSIKDWLNRHRPSVVSQSDVAWISIHNKNYDYTRANSDLDYTCFENFKEEIKRFKTEDEKIEYIDSLAKKSGLISGKWLLFVPPAKIDRIWKNIAYDTRNGELGTSAKVSPTNGTPHCICIFTKDCFDTKDVERVRLQLKNRHSIQNPIIYKMDIYTELGIYSRNPWKLIPFRYKY</sequence>
<dbReference type="Proteomes" id="UP001210925">
    <property type="component" value="Unassembled WGS sequence"/>
</dbReference>
<evidence type="ECO:0000256" key="1">
    <source>
        <dbReference type="ARBA" id="ARBA00010568"/>
    </source>
</evidence>
<dbReference type="AlphaFoldDB" id="A0AAD5Y3Z3"/>
<comment type="caution">
    <text evidence="2">The sequence shown here is derived from an EMBL/GenBank/DDBJ whole genome shotgun (WGS) entry which is preliminary data.</text>
</comment>
<name>A0AAD5Y3Z3_9FUNG</name>
<gene>
    <name evidence="2" type="ORF">HK103_004507</name>
</gene>
<dbReference type="Pfam" id="PF08939">
    <property type="entry name" value="Bles03"/>
    <property type="match status" value="1"/>
</dbReference>
<dbReference type="PANTHER" id="PTHR31977">
    <property type="entry name" value="UPF0696 PROTEIN C11ORF68"/>
    <property type="match status" value="1"/>
</dbReference>
<dbReference type="EMBL" id="JADGKB010000038">
    <property type="protein sequence ID" value="KAJ3257432.1"/>
    <property type="molecule type" value="Genomic_DNA"/>
</dbReference>
<dbReference type="SUPFAM" id="SSF55418">
    <property type="entry name" value="eIF4e-like"/>
    <property type="match status" value="1"/>
</dbReference>
<keyword evidence="3" id="KW-1185">Reference proteome</keyword>
<organism evidence="2 3">
    <name type="scientific">Boothiomyces macroporosus</name>
    <dbReference type="NCBI Taxonomy" id="261099"/>
    <lineage>
        <taxon>Eukaryota</taxon>
        <taxon>Fungi</taxon>
        <taxon>Fungi incertae sedis</taxon>
        <taxon>Chytridiomycota</taxon>
        <taxon>Chytridiomycota incertae sedis</taxon>
        <taxon>Chytridiomycetes</taxon>
        <taxon>Rhizophydiales</taxon>
        <taxon>Terramycetaceae</taxon>
        <taxon>Boothiomyces</taxon>
    </lineage>
</organism>
<dbReference type="Gene3D" id="3.30.760.10">
    <property type="entry name" value="RNA Cap, Translation Initiation Factor Eif4e"/>
    <property type="match status" value="1"/>
</dbReference>
<accession>A0AAD5Y3Z3</accession>
<protein>
    <submittedName>
        <fullName evidence="2">Uncharacterized protein</fullName>
    </submittedName>
</protein>